<accession>A0A2U1P9S5</accession>
<organism evidence="2 3">
    <name type="scientific">Artemisia annua</name>
    <name type="common">Sweet wormwood</name>
    <dbReference type="NCBI Taxonomy" id="35608"/>
    <lineage>
        <taxon>Eukaryota</taxon>
        <taxon>Viridiplantae</taxon>
        <taxon>Streptophyta</taxon>
        <taxon>Embryophyta</taxon>
        <taxon>Tracheophyta</taxon>
        <taxon>Spermatophyta</taxon>
        <taxon>Magnoliopsida</taxon>
        <taxon>eudicotyledons</taxon>
        <taxon>Gunneridae</taxon>
        <taxon>Pentapetalae</taxon>
        <taxon>asterids</taxon>
        <taxon>campanulids</taxon>
        <taxon>Asterales</taxon>
        <taxon>Asteraceae</taxon>
        <taxon>Asteroideae</taxon>
        <taxon>Anthemideae</taxon>
        <taxon>Artemisiinae</taxon>
        <taxon>Artemisia</taxon>
    </lineage>
</organism>
<dbReference type="AlphaFoldDB" id="A0A2U1P9S5"/>
<evidence type="ECO:0000256" key="1">
    <source>
        <dbReference type="SAM" id="MobiDB-lite"/>
    </source>
</evidence>
<evidence type="ECO:0000313" key="2">
    <source>
        <dbReference type="EMBL" id="PWA82513.1"/>
    </source>
</evidence>
<sequence length="313" mass="33802">MQGPPDQRGYDYYGGPPPAQAPMHSRAPRPATGPPSQTNYNYGQHQGPDYKQQPAPYSQTAPQGYGQGYGEPRYDHQGPGQPGQHPYGGQGTQPSTYPQGTTTHPSYGQHDQYNKPGTYNTPQQAVPYGQQPYGQPQQQPSSGSMLQAYPQYGIAPMPTGLVLDRDEILNIALVKIDQLLRSRGKNLNDIQHMPVPDYRNKKDWSNPLIQEELSFKKKDMEEQHASLNSGPAPGGYGQQGGQPMSAYVQTSGQQQAPGYAQAGPTTGYGYQGAPDPAYGAPPVQPAYSQPAPAQAPVQPGYDQSIPQTGGHVE</sequence>
<feature type="compositionally biased region" description="Low complexity" evidence="1">
    <location>
        <begin position="252"/>
        <end position="264"/>
    </location>
</feature>
<feature type="region of interest" description="Disordered" evidence="1">
    <location>
        <begin position="216"/>
        <end position="313"/>
    </location>
</feature>
<gene>
    <name evidence="2" type="ORF">CTI12_AA051390</name>
</gene>
<feature type="compositionally biased region" description="Low complexity" evidence="1">
    <location>
        <begin position="285"/>
        <end position="299"/>
    </location>
</feature>
<feature type="compositionally biased region" description="Low complexity" evidence="1">
    <location>
        <begin position="122"/>
        <end position="140"/>
    </location>
</feature>
<feature type="compositionally biased region" description="Polar residues" evidence="1">
    <location>
        <begin position="95"/>
        <end position="121"/>
    </location>
</feature>
<feature type="compositionally biased region" description="Polar residues" evidence="1">
    <location>
        <begin position="34"/>
        <end position="44"/>
    </location>
</feature>
<reference evidence="2 3" key="1">
    <citation type="journal article" date="2018" name="Mol. Plant">
        <title>The genome of Artemisia annua provides insight into the evolution of Asteraceae family and artemisinin biosynthesis.</title>
        <authorList>
            <person name="Shen Q."/>
            <person name="Zhang L."/>
            <person name="Liao Z."/>
            <person name="Wang S."/>
            <person name="Yan T."/>
            <person name="Shi P."/>
            <person name="Liu M."/>
            <person name="Fu X."/>
            <person name="Pan Q."/>
            <person name="Wang Y."/>
            <person name="Lv Z."/>
            <person name="Lu X."/>
            <person name="Zhang F."/>
            <person name="Jiang W."/>
            <person name="Ma Y."/>
            <person name="Chen M."/>
            <person name="Hao X."/>
            <person name="Li L."/>
            <person name="Tang Y."/>
            <person name="Lv G."/>
            <person name="Zhou Y."/>
            <person name="Sun X."/>
            <person name="Brodelius P.E."/>
            <person name="Rose J.K.C."/>
            <person name="Tang K."/>
        </authorList>
    </citation>
    <scope>NUCLEOTIDE SEQUENCE [LARGE SCALE GENOMIC DNA]</scope>
    <source>
        <strain evidence="3">cv. Huhao1</strain>
        <tissue evidence="2">Leaf</tissue>
    </source>
</reference>
<dbReference type="STRING" id="35608.A0A2U1P9S5"/>
<feature type="region of interest" description="Disordered" evidence="1">
    <location>
        <begin position="1"/>
        <end position="147"/>
    </location>
</feature>
<name>A0A2U1P9S5_ARTAN</name>
<dbReference type="Proteomes" id="UP000245207">
    <property type="component" value="Unassembled WGS sequence"/>
</dbReference>
<proteinExistence type="predicted"/>
<dbReference type="EMBL" id="PKPP01001466">
    <property type="protein sequence ID" value="PWA82513.1"/>
    <property type="molecule type" value="Genomic_DNA"/>
</dbReference>
<comment type="caution">
    <text evidence="2">The sequence shown here is derived from an EMBL/GenBank/DDBJ whole genome shotgun (WGS) entry which is preliminary data.</text>
</comment>
<keyword evidence="3" id="KW-1185">Reference proteome</keyword>
<protein>
    <submittedName>
        <fullName evidence="2">K Homology domain-containing protein</fullName>
    </submittedName>
</protein>
<evidence type="ECO:0000313" key="3">
    <source>
        <dbReference type="Proteomes" id="UP000245207"/>
    </source>
</evidence>